<organism evidence="7 8">
    <name type="scientific">Chengkuizengella axinellae</name>
    <dbReference type="NCBI Taxonomy" id="3064388"/>
    <lineage>
        <taxon>Bacteria</taxon>
        <taxon>Bacillati</taxon>
        <taxon>Bacillota</taxon>
        <taxon>Bacilli</taxon>
        <taxon>Bacillales</taxon>
        <taxon>Paenibacillaceae</taxon>
        <taxon>Chengkuizengella</taxon>
    </lineage>
</organism>
<feature type="domain" description="Penicillin-binding protein transpeptidase" evidence="5">
    <location>
        <begin position="273"/>
        <end position="586"/>
    </location>
</feature>
<dbReference type="InterPro" id="IPR012338">
    <property type="entry name" value="Beta-lactam/transpept-like"/>
</dbReference>
<keyword evidence="8" id="KW-1185">Reference proteome</keyword>
<evidence type="ECO:0000256" key="1">
    <source>
        <dbReference type="ARBA" id="ARBA00004370"/>
    </source>
</evidence>
<accession>A0ABT9IUF1</accession>
<evidence type="ECO:0000256" key="4">
    <source>
        <dbReference type="SAM" id="Phobius"/>
    </source>
</evidence>
<name>A0ABT9IUF1_9BACL</name>
<dbReference type="InterPro" id="IPR036138">
    <property type="entry name" value="PBP_dimer_sf"/>
</dbReference>
<dbReference type="PANTHER" id="PTHR30627:SF24">
    <property type="entry name" value="PENICILLIN-BINDING PROTEIN 4B"/>
    <property type="match status" value="1"/>
</dbReference>
<protein>
    <submittedName>
        <fullName evidence="7">Penicillin-binding protein 2</fullName>
    </submittedName>
</protein>
<evidence type="ECO:0000256" key="3">
    <source>
        <dbReference type="ARBA" id="ARBA00023136"/>
    </source>
</evidence>
<reference evidence="7 8" key="1">
    <citation type="submission" date="2023-08" db="EMBL/GenBank/DDBJ databases">
        <authorList>
            <person name="Park J.-S."/>
        </authorList>
    </citation>
    <scope>NUCLEOTIDE SEQUENCE [LARGE SCALE GENOMIC DNA]</scope>
    <source>
        <strain evidence="7 8">2205SS18-9</strain>
    </source>
</reference>
<comment type="subcellular location">
    <subcellularLocation>
        <location evidence="1">Membrane</location>
    </subcellularLocation>
</comment>
<evidence type="ECO:0000259" key="5">
    <source>
        <dbReference type="Pfam" id="PF00905"/>
    </source>
</evidence>
<dbReference type="InterPro" id="IPR050515">
    <property type="entry name" value="Beta-lactam/transpept"/>
</dbReference>
<dbReference type="SUPFAM" id="SSF56519">
    <property type="entry name" value="Penicillin binding protein dimerisation domain"/>
    <property type="match status" value="1"/>
</dbReference>
<comment type="similarity">
    <text evidence="2">Belongs to the transpeptidase family.</text>
</comment>
<feature type="domain" description="Penicillin-binding protein dimerisation" evidence="6">
    <location>
        <begin position="60"/>
        <end position="211"/>
    </location>
</feature>
<dbReference type="EMBL" id="JAVAMP010000001">
    <property type="protein sequence ID" value="MDP5272958.1"/>
    <property type="molecule type" value="Genomic_DNA"/>
</dbReference>
<dbReference type="Proteomes" id="UP001231941">
    <property type="component" value="Unassembled WGS sequence"/>
</dbReference>
<dbReference type="Gene3D" id="3.40.710.10">
    <property type="entry name" value="DD-peptidase/beta-lactamase superfamily"/>
    <property type="match status" value="1"/>
</dbReference>
<keyword evidence="4" id="KW-0812">Transmembrane</keyword>
<feature type="transmembrane region" description="Helical" evidence="4">
    <location>
        <begin position="7"/>
        <end position="26"/>
    </location>
</feature>
<dbReference type="Gene3D" id="3.90.1310.10">
    <property type="entry name" value="Penicillin-binding protein 2a (Domain 2)"/>
    <property type="match status" value="1"/>
</dbReference>
<evidence type="ECO:0000313" key="7">
    <source>
        <dbReference type="EMBL" id="MDP5272958.1"/>
    </source>
</evidence>
<keyword evidence="3 4" id="KW-0472">Membrane</keyword>
<gene>
    <name evidence="7" type="ORF">Q5Y73_02465</name>
</gene>
<evidence type="ECO:0000313" key="8">
    <source>
        <dbReference type="Proteomes" id="UP001231941"/>
    </source>
</evidence>
<keyword evidence="4" id="KW-1133">Transmembrane helix</keyword>
<evidence type="ECO:0000259" key="6">
    <source>
        <dbReference type="Pfam" id="PF03717"/>
    </source>
</evidence>
<evidence type="ECO:0000256" key="2">
    <source>
        <dbReference type="ARBA" id="ARBA00007171"/>
    </source>
</evidence>
<dbReference type="PANTHER" id="PTHR30627">
    <property type="entry name" value="PEPTIDOGLYCAN D,D-TRANSPEPTIDASE"/>
    <property type="match status" value="1"/>
</dbReference>
<dbReference type="RefSeq" id="WP_305990256.1">
    <property type="nucleotide sequence ID" value="NZ_JAVAMP010000001.1"/>
</dbReference>
<sequence>MDKRRILITLLIFTLIIGILDFRLFWIQVIETKSFSNKDINLIERSVSQRESGVVLSLGRGQFYDRNGEPLTGRKVNVLAVFPNDSHFQGNDKKINTLSDILGVTVQEWTDYFNSMKEPEIWSKSTASTPYILSNKQVENINELNLPGIQAVEYELRYPEPYLASHLIGFIGENPSRIQQLYPSEIENGEMTLKTQIGASGLEKTLDFHIQSVEDISLSFFTDGKSKAISGLDLRLVQSNNPFYPLKVNTTIHKDIQQNVERILDAHTTEKSAVVVLDSINADVLAMVSRPNYDPYDVSMSIGDWSNLTLKAHTPGSIFKTIVAAAALENNIVHPKEEFECNGHLGKYGFTCWRKEGHGTITFEEAFAQSCNITFAKVMERMSADVLEETFKKLGGLQKNGWYQSLDDHVFTQFDHEEVGLIFSNHTLKNDDGVKAQTSIGQRDVRMTPLQAANLIVTILNQGVIKQPRVVKEIRYQNDSFKQAFEAQNLNSDEYKISMDTSYKLMQWMEKVVLDGTGKSLINNTWKLAGKSGTAEVVVDGLDGENQWFIGYGPVENPKYAIAVFVQNPYEGGQHKATKIFGEIMEWLAK</sequence>
<proteinExistence type="inferred from homology"/>
<comment type="caution">
    <text evidence="7">The sequence shown here is derived from an EMBL/GenBank/DDBJ whole genome shotgun (WGS) entry which is preliminary data.</text>
</comment>
<dbReference type="InterPro" id="IPR005311">
    <property type="entry name" value="PBP_dimer"/>
</dbReference>
<dbReference type="SUPFAM" id="SSF56601">
    <property type="entry name" value="beta-lactamase/transpeptidase-like"/>
    <property type="match status" value="1"/>
</dbReference>
<dbReference type="Pfam" id="PF00905">
    <property type="entry name" value="Transpeptidase"/>
    <property type="match status" value="1"/>
</dbReference>
<dbReference type="Pfam" id="PF03717">
    <property type="entry name" value="PBP_dimer"/>
    <property type="match status" value="1"/>
</dbReference>
<dbReference type="InterPro" id="IPR001460">
    <property type="entry name" value="PCN-bd_Tpept"/>
</dbReference>